<dbReference type="EMBL" id="CP042434">
    <property type="protein sequence ID" value="QEC71448.1"/>
    <property type="molecule type" value="Genomic_DNA"/>
</dbReference>
<evidence type="ECO:0000256" key="1">
    <source>
        <dbReference type="SAM" id="SignalP"/>
    </source>
</evidence>
<evidence type="ECO:0000313" key="2">
    <source>
        <dbReference type="EMBL" id="QEC71448.1"/>
    </source>
</evidence>
<name>A0A5B8VMG7_9BACT</name>
<dbReference type="KEGG" id="agi:FSB73_06975"/>
<feature type="signal peptide" evidence="1">
    <location>
        <begin position="1"/>
        <end position="20"/>
    </location>
</feature>
<dbReference type="AlphaFoldDB" id="A0A5B8VMG7"/>
<evidence type="ECO:0000313" key="3">
    <source>
        <dbReference type="Proteomes" id="UP000321291"/>
    </source>
</evidence>
<dbReference type="InterPro" id="IPR011486">
    <property type="entry name" value="BBP2"/>
</dbReference>
<dbReference type="RefSeq" id="WP_146780826.1">
    <property type="nucleotide sequence ID" value="NZ_CP042434.1"/>
</dbReference>
<dbReference type="Gene3D" id="2.40.160.10">
    <property type="entry name" value="Porin"/>
    <property type="match status" value="1"/>
</dbReference>
<keyword evidence="1" id="KW-0732">Signal</keyword>
<proteinExistence type="predicted"/>
<organism evidence="2 3">
    <name type="scientific">Arachidicoccus ginsenosidivorans</name>
    <dbReference type="NCBI Taxonomy" id="496057"/>
    <lineage>
        <taxon>Bacteria</taxon>
        <taxon>Pseudomonadati</taxon>
        <taxon>Bacteroidota</taxon>
        <taxon>Chitinophagia</taxon>
        <taxon>Chitinophagales</taxon>
        <taxon>Chitinophagaceae</taxon>
        <taxon>Arachidicoccus</taxon>
    </lineage>
</organism>
<dbReference type="Pfam" id="PF07642">
    <property type="entry name" value="BBP2"/>
    <property type="match status" value="1"/>
</dbReference>
<dbReference type="Proteomes" id="UP000321291">
    <property type="component" value="Chromosome"/>
</dbReference>
<dbReference type="OrthoDB" id="1114561at2"/>
<dbReference type="InterPro" id="IPR023614">
    <property type="entry name" value="Porin_dom_sf"/>
</dbReference>
<reference evidence="2 3" key="1">
    <citation type="journal article" date="2017" name="Int. J. Syst. Evol. Microbiol.">
        <title>Arachidicoccus ginsenosidivorans sp. nov., with ginsenoside-converting activity isolated from ginseng cultivating soil.</title>
        <authorList>
            <person name="Siddiqi M.Z."/>
            <person name="Aslam Z."/>
            <person name="Im W.T."/>
        </authorList>
    </citation>
    <scope>NUCLEOTIDE SEQUENCE [LARGE SCALE GENOMIC DNA]</scope>
    <source>
        <strain evidence="2 3">Gsoil 809</strain>
    </source>
</reference>
<keyword evidence="3" id="KW-1185">Reference proteome</keyword>
<gene>
    <name evidence="2" type="ORF">FSB73_06975</name>
</gene>
<accession>A0A5B8VMG7</accession>
<protein>
    <submittedName>
        <fullName evidence="2">Porin</fullName>
    </submittedName>
</protein>
<sequence length="369" mass="41004">MKLGYWLLGSLLLCSGWVSAQEHVTDTLEDTTVLEDGGRHHLTIHGNLDFYYKSTFHGNKTPTTSFTDANERFELGMMSVQLAYQDKNYGVVLDLGFGPRARAFAYTDQGAMAAIKQAYIYYDVTKGLRISAGTWATHIGYELLDPALNANYSMSYLFSTGPFSNTGVKAEYITGNHHFMAGISNPTDYRSVPENVLNRKTIIARYSYEKPSGLVMALNYSGGKQVDSVNLQQIDAVVSVPISNRLSLGWNGSVVLRKKMTTGTMENADKSWQNWWGQALYLKADLCKRVQLGLREEYFNDKKGISIIPLLGNAWSTTATAQIKQGDFTLMPEIRWDRFSAPYGAGGSTNAQNGSRGQLYGLIAVTYQF</sequence>
<feature type="chain" id="PRO_5022906145" evidence="1">
    <location>
        <begin position="21"/>
        <end position="369"/>
    </location>
</feature>